<feature type="chain" id="PRO_5029606027" evidence="1">
    <location>
        <begin position="29"/>
        <end position="163"/>
    </location>
</feature>
<evidence type="ECO:0000256" key="1">
    <source>
        <dbReference type="SAM" id="SignalP"/>
    </source>
</evidence>
<dbReference type="Proteomes" id="UP000593567">
    <property type="component" value="Unassembled WGS sequence"/>
</dbReference>
<feature type="signal peptide" evidence="1">
    <location>
        <begin position="1"/>
        <end position="28"/>
    </location>
</feature>
<reference evidence="2" key="1">
    <citation type="submission" date="2020-06" db="EMBL/GenBank/DDBJ databases">
        <title>Draft genome of Bugula neritina, a colonial animal packing powerful symbionts and potential medicines.</title>
        <authorList>
            <person name="Rayko M."/>
        </authorList>
    </citation>
    <scope>NUCLEOTIDE SEQUENCE [LARGE SCALE GENOMIC DNA]</scope>
    <source>
        <strain evidence="2">Kwan_BN1</strain>
    </source>
</reference>
<proteinExistence type="predicted"/>
<dbReference type="AlphaFoldDB" id="A0A7J7K8Y0"/>
<comment type="caution">
    <text evidence="2">The sequence shown here is derived from an EMBL/GenBank/DDBJ whole genome shotgun (WGS) entry which is preliminary data.</text>
</comment>
<name>A0A7J7K8Y0_BUGNE</name>
<evidence type="ECO:0000313" key="2">
    <source>
        <dbReference type="EMBL" id="KAF6034016.1"/>
    </source>
</evidence>
<evidence type="ECO:0000313" key="3">
    <source>
        <dbReference type="Proteomes" id="UP000593567"/>
    </source>
</evidence>
<keyword evidence="3" id="KW-1185">Reference proteome</keyword>
<accession>A0A7J7K8Y0</accession>
<gene>
    <name evidence="2" type="ORF">EB796_007678</name>
</gene>
<organism evidence="2 3">
    <name type="scientific">Bugula neritina</name>
    <name type="common">Brown bryozoan</name>
    <name type="synonym">Sertularia neritina</name>
    <dbReference type="NCBI Taxonomy" id="10212"/>
    <lineage>
        <taxon>Eukaryota</taxon>
        <taxon>Metazoa</taxon>
        <taxon>Spiralia</taxon>
        <taxon>Lophotrochozoa</taxon>
        <taxon>Bryozoa</taxon>
        <taxon>Gymnolaemata</taxon>
        <taxon>Cheilostomatida</taxon>
        <taxon>Flustrina</taxon>
        <taxon>Buguloidea</taxon>
        <taxon>Bugulidae</taxon>
        <taxon>Bugula</taxon>
    </lineage>
</organism>
<protein>
    <submittedName>
        <fullName evidence="2">Uncharacterized protein</fullName>
    </submittedName>
</protein>
<sequence length="163" mass="18738">MEYRLTSRCYVFVLTAVVLLQLSHQSYGTMFRVRLPEGHDLDVDVTYNADEDVATCRYKNPDLTVLQDYKKMSKVAIDPKTKLCYVGRFNSQSPTDGLIIDQYLKQNPKFNKLVLKVEKKSYYLTNPDLVPYDAADSSHLTRPSVDIGLEVVLEYDEDDDVIQ</sequence>
<keyword evidence="1" id="KW-0732">Signal</keyword>
<dbReference type="EMBL" id="VXIV02001177">
    <property type="protein sequence ID" value="KAF6034016.1"/>
    <property type="molecule type" value="Genomic_DNA"/>
</dbReference>